<keyword evidence="2" id="KW-0732">Signal</keyword>
<organism evidence="4 5">
    <name type="scientific">Sphingobacterium bambusae</name>
    <dbReference type="NCBI Taxonomy" id="662858"/>
    <lineage>
        <taxon>Bacteria</taxon>
        <taxon>Pseudomonadati</taxon>
        <taxon>Bacteroidota</taxon>
        <taxon>Sphingobacteriia</taxon>
        <taxon>Sphingobacteriales</taxon>
        <taxon>Sphingobacteriaceae</taxon>
        <taxon>Sphingobacterium</taxon>
    </lineage>
</organism>
<feature type="chain" id="PRO_5046362459" evidence="2">
    <location>
        <begin position="30"/>
        <end position="330"/>
    </location>
</feature>
<feature type="domain" description="BD-FAE-like" evidence="3">
    <location>
        <begin position="57"/>
        <end position="286"/>
    </location>
</feature>
<gene>
    <name evidence="4" type="ORF">ACFS7Y_21655</name>
</gene>
<sequence length="330" mass="37528">MLHISLTISQLRTVLTFCCLLATIFMTQAQTDSSAYSYRSLMDVGYKALPNRDSLRLDLFLPASAAKKKVPLLIVVHGGGWAFGDKEMESIYYMRKLKEELLRSDFAVASISYRLVSDSVHFPKPVEDCSDAIKWLYKHADRYRLDTANYGIWGGSAGAHLAMLVAYANPGEIGGDASLREVPLRLNYVIDNFGPTKLNDLFRVNLNGFSTFMFKVFVRKLYDIRLKLTYAMTGYDFKTDKDKVLEVNERFSPLNYVDKPVLPTLIVHGTKDRIVAIKQSEQLQEAFQKHQVEHRFIRVEDGDHGLGNIAKEKTDELVQTTITFIKAHKK</sequence>
<evidence type="ECO:0000256" key="1">
    <source>
        <dbReference type="ARBA" id="ARBA00022801"/>
    </source>
</evidence>
<evidence type="ECO:0000313" key="4">
    <source>
        <dbReference type="EMBL" id="MFD2970011.1"/>
    </source>
</evidence>
<name>A0ABW6BKM7_9SPHI</name>
<feature type="signal peptide" evidence="2">
    <location>
        <begin position="1"/>
        <end position="29"/>
    </location>
</feature>
<dbReference type="GO" id="GO:0016787">
    <property type="term" value="F:hydrolase activity"/>
    <property type="evidence" value="ECO:0007669"/>
    <property type="project" value="UniProtKB-KW"/>
</dbReference>
<accession>A0ABW6BKM7</accession>
<evidence type="ECO:0000259" key="3">
    <source>
        <dbReference type="Pfam" id="PF20434"/>
    </source>
</evidence>
<comment type="caution">
    <text evidence="4">The sequence shown here is derived from an EMBL/GenBank/DDBJ whole genome shotgun (WGS) entry which is preliminary data.</text>
</comment>
<evidence type="ECO:0000256" key="2">
    <source>
        <dbReference type="SAM" id="SignalP"/>
    </source>
</evidence>
<dbReference type="InterPro" id="IPR050300">
    <property type="entry name" value="GDXG_lipolytic_enzyme"/>
</dbReference>
<dbReference type="InterPro" id="IPR049492">
    <property type="entry name" value="BD-FAE-like_dom"/>
</dbReference>
<dbReference type="Gene3D" id="3.40.50.1820">
    <property type="entry name" value="alpha/beta hydrolase"/>
    <property type="match status" value="1"/>
</dbReference>
<dbReference type="PANTHER" id="PTHR48081">
    <property type="entry name" value="AB HYDROLASE SUPERFAMILY PROTEIN C4A8.06C"/>
    <property type="match status" value="1"/>
</dbReference>
<dbReference type="Pfam" id="PF20434">
    <property type="entry name" value="BD-FAE"/>
    <property type="match status" value="1"/>
</dbReference>
<proteinExistence type="predicted"/>
<dbReference type="SUPFAM" id="SSF53474">
    <property type="entry name" value="alpha/beta-Hydrolases"/>
    <property type="match status" value="1"/>
</dbReference>
<protein>
    <submittedName>
        <fullName evidence="4">Alpha/beta hydrolase fold domain-containing protein</fullName>
    </submittedName>
</protein>
<dbReference type="RefSeq" id="WP_320183494.1">
    <property type="nucleotide sequence ID" value="NZ_CP138332.1"/>
</dbReference>
<dbReference type="EMBL" id="JBHUPB010000015">
    <property type="protein sequence ID" value="MFD2970011.1"/>
    <property type="molecule type" value="Genomic_DNA"/>
</dbReference>
<reference evidence="5" key="1">
    <citation type="journal article" date="2019" name="Int. J. Syst. Evol. Microbiol.">
        <title>The Global Catalogue of Microorganisms (GCM) 10K type strain sequencing project: providing services to taxonomists for standard genome sequencing and annotation.</title>
        <authorList>
            <consortium name="The Broad Institute Genomics Platform"/>
            <consortium name="The Broad Institute Genome Sequencing Center for Infectious Disease"/>
            <person name="Wu L."/>
            <person name="Ma J."/>
        </authorList>
    </citation>
    <scope>NUCLEOTIDE SEQUENCE [LARGE SCALE GENOMIC DNA]</scope>
    <source>
        <strain evidence="5">KCTC 22814</strain>
    </source>
</reference>
<dbReference type="PANTHER" id="PTHR48081:SF13">
    <property type="entry name" value="ALPHA_BETA HYDROLASE"/>
    <property type="match status" value="1"/>
</dbReference>
<dbReference type="InterPro" id="IPR029058">
    <property type="entry name" value="AB_hydrolase_fold"/>
</dbReference>
<dbReference type="Proteomes" id="UP001597525">
    <property type="component" value="Unassembled WGS sequence"/>
</dbReference>
<keyword evidence="1 4" id="KW-0378">Hydrolase</keyword>
<keyword evidence="5" id="KW-1185">Reference proteome</keyword>
<evidence type="ECO:0000313" key="5">
    <source>
        <dbReference type="Proteomes" id="UP001597525"/>
    </source>
</evidence>